<feature type="domain" description="DUF7056" evidence="3">
    <location>
        <begin position="472"/>
        <end position="524"/>
    </location>
</feature>
<keyword evidence="1" id="KW-1133">Transmembrane helix</keyword>
<feature type="transmembrane region" description="Helical" evidence="1">
    <location>
        <begin position="70"/>
        <end position="90"/>
    </location>
</feature>
<feature type="transmembrane region" description="Helical" evidence="1">
    <location>
        <begin position="143"/>
        <end position="164"/>
    </location>
</feature>
<sequence>MPAWTSSWKPASSDSLFAGEAAARNGDRGAQPLRREGCGWLSLSRFGGILDTQERARGSSRLFGLGQRQATIFLCALIALKIILLFTLAWNARFVMDEFVQLGWAKYFSNGLFGTVWHAKAVGYAIFYEIAHLIGWDATSILLVGRMQAALLACGTIAFVYACARALGEDRIRALVLVLVLLCFSNFMERIFRTIAEPLAVFFAVAALLVVLRARKLRAWPLVAAGALSGLSFLATQKSIYFNLALGLGLVADAALMRRYATGIARGAWLVLGWTVPIIAYCFIFGGADPVPIARSLLFGPLEIAMRGGADYGGLRRFVLQTLARNYVLYVFCFSGMALSLVQIMKLDERRRIALIFSVVVTVLVFAHDQPWPYVFIMALPFMSLWSLILLDGLATRVRYLRVAWIALATAMAISFVVNLLYFRFDNAAQLELVARAESLLAPDERYFDGIGMLPNRMEPTTLWLDKHYVLATLREGKTSAAYNVLGKSPPKLILWSYRMDYIYPVVAPLIVNSYVRVAPNLRIAGSRLHPGERKIFEVPIAGSYALYNADGTPLRGQVEIDGVVLNPPFHLTTGPKTVTLRNGAGETLLLPDGSYAGHFKAGGDNDFLFDGVYD</sequence>
<accession>A0ABU4XAR1</accession>
<keyword evidence="1" id="KW-0812">Transmembrane</keyword>
<dbReference type="Pfam" id="PF23157">
    <property type="entry name" value="DUF7055"/>
    <property type="match status" value="1"/>
</dbReference>
<gene>
    <name evidence="4" type="ORF">RFM27_04240</name>
</gene>
<dbReference type="InterPro" id="IPR055483">
    <property type="entry name" value="DUF7055"/>
</dbReference>
<feature type="transmembrane region" description="Helical" evidence="1">
    <location>
        <begin position="352"/>
        <end position="368"/>
    </location>
</feature>
<evidence type="ECO:0000259" key="3">
    <source>
        <dbReference type="Pfam" id="PF23158"/>
    </source>
</evidence>
<evidence type="ECO:0000256" key="1">
    <source>
        <dbReference type="SAM" id="Phobius"/>
    </source>
</evidence>
<feature type="transmembrane region" description="Helical" evidence="1">
    <location>
        <begin position="194"/>
        <end position="212"/>
    </location>
</feature>
<comment type="caution">
    <text evidence="4">The sequence shown here is derived from an EMBL/GenBank/DDBJ whole genome shotgun (WGS) entry which is preliminary data.</text>
</comment>
<proteinExistence type="predicted"/>
<feature type="transmembrane region" description="Helical" evidence="1">
    <location>
        <begin position="241"/>
        <end position="257"/>
    </location>
</feature>
<feature type="transmembrane region" description="Helical" evidence="1">
    <location>
        <begin position="327"/>
        <end position="345"/>
    </location>
</feature>
<dbReference type="Proteomes" id="UP001271780">
    <property type="component" value="Unassembled WGS sequence"/>
</dbReference>
<name>A0ABU4XAR1_9HYPH</name>
<dbReference type="Pfam" id="PF23158">
    <property type="entry name" value="DUF7056"/>
    <property type="match status" value="1"/>
</dbReference>
<evidence type="ECO:0008006" key="6">
    <source>
        <dbReference type="Google" id="ProtNLM"/>
    </source>
</evidence>
<protein>
    <recommendedName>
        <fullName evidence="6">Glycosyltransferase RgtA/B/C/D-like domain-containing protein</fullName>
    </recommendedName>
</protein>
<feature type="transmembrane region" description="Helical" evidence="1">
    <location>
        <begin position="374"/>
        <end position="391"/>
    </location>
</feature>
<dbReference type="InterPro" id="IPR055484">
    <property type="entry name" value="DUF7056"/>
</dbReference>
<feature type="transmembrane region" description="Helical" evidence="1">
    <location>
        <begin position="269"/>
        <end position="288"/>
    </location>
</feature>
<evidence type="ECO:0000259" key="2">
    <source>
        <dbReference type="Pfam" id="PF23157"/>
    </source>
</evidence>
<evidence type="ECO:0000313" key="5">
    <source>
        <dbReference type="Proteomes" id="UP001271780"/>
    </source>
</evidence>
<dbReference type="EMBL" id="JAVIIZ010000001">
    <property type="protein sequence ID" value="MDX8471276.1"/>
    <property type="molecule type" value="Genomic_DNA"/>
</dbReference>
<feature type="transmembrane region" description="Helical" evidence="1">
    <location>
        <begin position="403"/>
        <end position="423"/>
    </location>
</feature>
<feature type="transmembrane region" description="Helical" evidence="1">
    <location>
        <begin position="219"/>
        <end position="235"/>
    </location>
</feature>
<reference evidence="4 5" key="1">
    <citation type="submission" date="2023-08" db="EMBL/GenBank/DDBJ databases">
        <title>Implementing the SeqCode for naming new Mesorhizobium species isolated from Vachellia karroo root nodules.</title>
        <authorList>
            <person name="Van Lill M."/>
        </authorList>
    </citation>
    <scope>NUCLEOTIDE SEQUENCE [LARGE SCALE GENOMIC DNA]</scope>
    <source>
        <strain evidence="4 5">VK23A</strain>
    </source>
</reference>
<keyword evidence="5" id="KW-1185">Reference proteome</keyword>
<organism evidence="4 5">
    <name type="scientific">Mesorhizobium dulcispinae</name>
    <dbReference type="NCBI Taxonomy" id="3072316"/>
    <lineage>
        <taxon>Bacteria</taxon>
        <taxon>Pseudomonadati</taxon>
        <taxon>Pseudomonadota</taxon>
        <taxon>Alphaproteobacteria</taxon>
        <taxon>Hyphomicrobiales</taxon>
        <taxon>Phyllobacteriaceae</taxon>
        <taxon>Mesorhizobium</taxon>
    </lineage>
</organism>
<evidence type="ECO:0000313" key="4">
    <source>
        <dbReference type="EMBL" id="MDX8471276.1"/>
    </source>
</evidence>
<keyword evidence="1" id="KW-0472">Membrane</keyword>
<dbReference type="RefSeq" id="WP_320315373.1">
    <property type="nucleotide sequence ID" value="NZ_JAVIIX010000001.1"/>
</dbReference>
<feature type="domain" description="DUF7055" evidence="2">
    <location>
        <begin position="527"/>
        <end position="592"/>
    </location>
</feature>